<keyword evidence="7" id="KW-0489">Methyltransferase</keyword>
<dbReference type="EC" id="2.1.1.-" evidence="7"/>
<comment type="cofactor">
    <cofactor evidence="1">
        <name>[4Fe-4S] cluster</name>
        <dbReference type="ChEBI" id="CHEBI:49883"/>
    </cofactor>
</comment>
<dbReference type="Proteomes" id="UP000005806">
    <property type="component" value="Unassembled WGS sequence"/>
</dbReference>
<keyword evidence="2" id="KW-0949">S-adenosyl-L-methionine</keyword>
<protein>
    <submittedName>
        <fullName evidence="7">Putative enzyme</fullName>
        <ecNumber evidence="7">2.1.1.-</ecNumber>
    </submittedName>
</protein>
<sequence length="246" mass="28964">MLVFMGIETPDTDSLMGINKVQNTRQSLIESCHKITRMGLQIMSGFIIGFDNEKPGAGQRIKDFIMEASIPQGQFSLLQALKNTALWNRLQREGRLVDGMGTVHQGAMMNFEPTRPVEEITEEYIDAFWEIYDPVNYLKRTFNHFMIMGGWRGKSNRKLDWQQWQLFRSLLWRQGIVRPTRFRFWWQLAVIAWVKPRLLEEYLATLGIGEHFFAYRYEVREQLLKQLADLKQQKARVAQLEKTLKS</sequence>
<evidence type="ECO:0000313" key="7">
    <source>
        <dbReference type="EMBL" id="CCH93478.1"/>
    </source>
</evidence>
<dbReference type="InterPro" id="IPR058240">
    <property type="entry name" value="rSAM_sf"/>
</dbReference>
<evidence type="ECO:0000313" key="8">
    <source>
        <dbReference type="Proteomes" id="UP000005806"/>
    </source>
</evidence>
<keyword evidence="7" id="KW-0808">Transferase</keyword>
<evidence type="ECO:0000256" key="2">
    <source>
        <dbReference type="ARBA" id="ARBA00022691"/>
    </source>
</evidence>
<dbReference type="EMBL" id="CAIH01000238">
    <property type="protein sequence ID" value="CCH93478.1"/>
    <property type="molecule type" value="Genomic_DNA"/>
</dbReference>
<accession>A0A822LDG7</accession>
<proteinExistence type="predicted"/>
<dbReference type="GO" id="GO:0051536">
    <property type="term" value="F:iron-sulfur cluster binding"/>
    <property type="evidence" value="ECO:0007669"/>
    <property type="project" value="UniProtKB-KW"/>
</dbReference>
<dbReference type="PANTHER" id="PTHR43409:SF3">
    <property type="entry name" value="HYPOTHETICAL METHYLTRANSFERASE"/>
    <property type="match status" value="1"/>
</dbReference>
<name>A0A822LDG7_MICAE</name>
<evidence type="ECO:0000259" key="6">
    <source>
        <dbReference type="Pfam" id="PF13282"/>
    </source>
</evidence>
<dbReference type="GO" id="GO:0005829">
    <property type="term" value="C:cytosol"/>
    <property type="evidence" value="ECO:0007669"/>
    <property type="project" value="TreeGrafter"/>
</dbReference>
<reference evidence="7 8" key="1">
    <citation type="submission" date="2012-04" db="EMBL/GenBank/DDBJ databases">
        <authorList>
            <person name="Genoscope - CEA"/>
        </authorList>
    </citation>
    <scope>NUCLEOTIDE SEQUENCE [LARGE SCALE GENOMIC DNA]</scope>
    <source>
        <strain evidence="7 8">9432</strain>
    </source>
</reference>
<dbReference type="GO" id="GO:0032259">
    <property type="term" value="P:methylation"/>
    <property type="evidence" value="ECO:0007669"/>
    <property type="project" value="UniProtKB-KW"/>
</dbReference>
<dbReference type="InterPro" id="IPR051198">
    <property type="entry name" value="BchE-like"/>
</dbReference>
<keyword evidence="3" id="KW-0479">Metal-binding</keyword>
<dbReference type="PANTHER" id="PTHR43409">
    <property type="entry name" value="ANAEROBIC MAGNESIUM-PROTOPORPHYRIN IX MONOMETHYL ESTER CYCLASE-RELATED"/>
    <property type="match status" value="1"/>
</dbReference>
<evidence type="ECO:0000256" key="1">
    <source>
        <dbReference type="ARBA" id="ARBA00001966"/>
    </source>
</evidence>
<comment type="caution">
    <text evidence="7">The sequence shown here is derived from an EMBL/GenBank/DDBJ whole genome shotgun (WGS) entry which is preliminary data.</text>
</comment>
<organism evidence="7 8">
    <name type="scientific">Microcystis aeruginosa PCC 9432</name>
    <dbReference type="NCBI Taxonomy" id="1160280"/>
    <lineage>
        <taxon>Bacteria</taxon>
        <taxon>Bacillati</taxon>
        <taxon>Cyanobacteriota</taxon>
        <taxon>Cyanophyceae</taxon>
        <taxon>Oscillatoriophycideae</taxon>
        <taxon>Chroococcales</taxon>
        <taxon>Microcystaceae</taxon>
        <taxon>Microcystis</taxon>
    </lineage>
</organism>
<dbReference type="InterPro" id="IPR025274">
    <property type="entry name" value="DUF4070"/>
</dbReference>
<dbReference type="GO" id="GO:0008168">
    <property type="term" value="F:methyltransferase activity"/>
    <property type="evidence" value="ECO:0007669"/>
    <property type="project" value="UniProtKB-KW"/>
</dbReference>
<gene>
    <name evidence="7" type="ORF">MICCA_3120001</name>
</gene>
<feature type="domain" description="DUF4070" evidence="6">
    <location>
        <begin position="84"/>
        <end position="222"/>
    </location>
</feature>
<evidence type="ECO:0000256" key="5">
    <source>
        <dbReference type="ARBA" id="ARBA00023014"/>
    </source>
</evidence>
<dbReference type="GO" id="GO:0046872">
    <property type="term" value="F:metal ion binding"/>
    <property type="evidence" value="ECO:0007669"/>
    <property type="project" value="UniProtKB-KW"/>
</dbReference>
<dbReference type="Pfam" id="PF13282">
    <property type="entry name" value="DUF4070"/>
    <property type="match status" value="1"/>
</dbReference>
<keyword evidence="5" id="KW-0411">Iron-sulfur</keyword>
<evidence type="ECO:0000256" key="4">
    <source>
        <dbReference type="ARBA" id="ARBA00023004"/>
    </source>
</evidence>
<evidence type="ECO:0000256" key="3">
    <source>
        <dbReference type="ARBA" id="ARBA00022723"/>
    </source>
</evidence>
<dbReference type="AlphaFoldDB" id="A0A822LDG7"/>
<dbReference type="SUPFAM" id="SSF102114">
    <property type="entry name" value="Radical SAM enzymes"/>
    <property type="match status" value="1"/>
</dbReference>
<keyword evidence="4" id="KW-0408">Iron</keyword>